<protein>
    <submittedName>
        <fullName evidence="1">Uncharacterized protein</fullName>
    </submittedName>
</protein>
<reference evidence="1 2" key="1">
    <citation type="submission" date="2014-06" db="EMBL/GenBank/DDBJ databases">
        <title>Draft genome sequence of Bacillus gaemokensis JCM 15801 (MCCC 1A00707).</title>
        <authorList>
            <person name="Lai Q."/>
            <person name="Liu Y."/>
            <person name="Shao Z."/>
        </authorList>
    </citation>
    <scope>NUCLEOTIDE SEQUENCE [LARGE SCALE GENOMIC DNA]</scope>
    <source>
        <strain evidence="1 2">JCM 15801</strain>
    </source>
</reference>
<dbReference type="Proteomes" id="UP000027778">
    <property type="component" value="Unassembled WGS sequence"/>
</dbReference>
<evidence type="ECO:0000313" key="2">
    <source>
        <dbReference type="Proteomes" id="UP000027778"/>
    </source>
</evidence>
<comment type="caution">
    <text evidence="1">The sequence shown here is derived from an EMBL/GenBank/DDBJ whole genome shotgun (WGS) entry which is preliminary data.</text>
</comment>
<dbReference type="STRING" id="574375.AZF08_20550"/>
<keyword evidence="2" id="KW-1185">Reference proteome</keyword>
<dbReference type="RefSeq" id="WP_033674992.1">
    <property type="nucleotide sequence ID" value="NZ_JOTM01000011.1"/>
</dbReference>
<evidence type="ECO:0000313" key="1">
    <source>
        <dbReference type="EMBL" id="KEK23900.1"/>
    </source>
</evidence>
<proteinExistence type="predicted"/>
<dbReference type="AlphaFoldDB" id="A0A073KBG2"/>
<sequence>MEDIERKILQKTADIWNMFLELEQTHPSDINDLGNAIHDIQKIISIRMARRTDSDLFVTIKK</sequence>
<organism evidence="1 2">
    <name type="scientific">Bacillus gaemokensis</name>
    <dbReference type="NCBI Taxonomy" id="574375"/>
    <lineage>
        <taxon>Bacteria</taxon>
        <taxon>Bacillati</taxon>
        <taxon>Bacillota</taxon>
        <taxon>Bacilli</taxon>
        <taxon>Bacillales</taxon>
        <taxon>Bacillaceae</taxon>
        <taxon>Bacillus</taxon>
        <taxon>Bacillus cereus group</taxon>
    </lineage>
</organism>
<gene>
    <name evidence="1" type="ORF">BAGA_05530</name>
</gene>
<accession>A0A073KBG2</accession>
<dbReference type="EMBL" id="JOTM01000011">
    <property type="protein sequence ID" value="KEK23900.1"/>
    <property type="molecule type" value="Genomic_DNA"/>
</dbReference>
<name>A0A073KBG2_9BACI</name>